<evidence type="ECO:0000313" key="7">
    <source>
        <dbReference type="EMBL" id="TBN54239.1"/>
    </source>
</evidence>
<evidence type="ECO:0000256" key="2">
    <source>
        <dbReference type="ARBA" id="ARBA00022670"/>
    </source>
</evidence>
<evidence type="ECO:0000256" key="5">
    <source>
        <dbReference type="ARBA" id="ARBA00023180"/>
    </source>
</evidence>
<proteinExistence type="predicted"/>
<keyword evidence="2" id="KW-0645">Protease</keyword>
<comment type="caution">
    <text evidence="7">The sequence shown here is derived from an EMBL/GenBank/DDBJ whole genome shotgun (WGS) entry which is preliminary data.</text>
</comment>
<dbReference type="Gene3D" id="3.40.50.1820">
    <property type="entry name" value="alpha/beta hydrolase"/>
    <property type="match status" value="2"/>
</dbReference>
<evidence type="ECO:0000256" key="6">
    <source>
        <dbReference type="SAM" id="SignalP"/>
    </source>
</evidence>
<dbReference type="PANTHER" id="PTHR11802:SF3">
    <property type="entry name" value="RETINOID-INDUCIBLE SERINE CARBOXYPEPTIDASE"/>
    <property type="match status" value="1"/>
</dbReference>
<accession>A0A4Q9GIZ0</accession>
<dbReference type="InterPro" id="IPR018202">
    <property type="entry name" value="Ser_caboxypep_ser_AS"/>
</dbReference>
<dbReference type="InterPro" id="IPR001563">
    <property type="entry name" value="Peptidase_S10"/>
</dbReference>
<evidence type="ECO:0000313" key="8">
    <source>
        <dbReference type="Proteomes" id="UP000291613"/>
    </source>
</evidence>
<dbReference type="PANTHER" id="PTHR11802">
    <property type="entry name" value="SERINE PROTEASE FAMILY S10 SERINE CARBOXYPEPTIDASE"/>
    <property type="match status" value="1"/>
</dbReference>
<evidence type="ECO:0000256" key="4">
    <source>
        <dbReference type="ARBA" id="ARBA00022801"/>
    </source>
</evidence>
<dbReference type="AlphaFoldDB" id="A0A4Q9GIZ0"/>
<dbReference type="SUPFAM" id="SSF53474">
    <property type="entry name" value="alpha/beta-Hydrolases"/>
    <property type="match status" value="1"/>
</dbReference>
<evidence type="ECO:0000256" key="3">
    <source>
        <dbReference type="ARBA" id="ARBA00022729"/>
    </source>
</evidence>
<keyword evidence="4" id="KW-0378">Hydrolase</keyword>
<sequence length="490" mass="52733">MAILRHLPAIFAVCFTLATPAFADDPPSNALPGPGTAKRSTVTPQDTLTYTVGVEAVPLADPEGKKLADIVATTYAMDRVEATKRPITYVFNGGPGAASAWLNFGGLGPKRFVFGNQGSAPSDLPKFEDNPDTWLAFTDLVFVDPPGTGYSRAVGADAERNFYSVEGDVDALSRVIAKHLAAKGRLGSPVYLAGESYGGFRAPRIAQKLQSRDGVGVAGIVSISPVLDFGIRQDEDISPIPWMNGLPSLVATMRERAGPITRADLADAEAYATGSYFADLMKGPRDKAAVDRMSAEVARLTGLDPAFVRRLGGRVDIRSFSREIGRNEGKVGSLYDANVTAFDPDPSAARSDFDDPVLDGAQAPLTRAAVDFYGRELNWKIDRRYELINGDVNRKWRWGEGQGAPEAISSLKAVLALDPKVKVIVAHGATDLVTPYMESKMALDQIPAFGDPERVRLKIYPGGHMFYTREGSRAAFLKDVKALYGVSAEE</sequence>
<name>A0A4Q9GIZ0_9HYPH</name>
<feature type="chain" id="PRO_5020473103" evidence="6">
    <location>
        <begin position="24"/>
        <end position="490"/>
    </location>
</feature>
<dbReference type="PROSITE" id="PS00131">
    <property type="entry name" value="CARBOXYPEPT_SER_SER"/>
    <property type="match status" value="1"/>
</dbReference>
<organism evidence="7 8">
    <name type="scientific">Hansschlegelia quercus</name>
    <dbReference type="NCBI Taxonomy" id="2528245"/>
    <lineage>
        <taxon>Bacteria</taxon>
        <taxon>Pseudomonadati</taxon>
        <taxon>Pseudomonadota</taxon>
        <taxon>Alphaproteobacteria</taxon>
        <taxon>Hyphomicrobiales</taxon>
        <taxon>Methylopilaceae</taxon>
        <taxon>Hansschlegelia</taxon>
    </lineage>
</organism>
<keyword evidence="3 6" id="KW-0732">Signal</keyword>
<keyword evidence="5" id="KW-0325">Glycoprotein</keyword>
<dbReference type="Pfam" id="PF00450">
    <property type="entry name" value="Peptidase_S10"/>
    <property type="match status" value="1"/>
</dbReference>
<dbReference type="RefSeq" id="WP_131001833.1">
    <property type="nucleotide sequence ID" value="NZ_JBHSZR010000005.1"/>
</dbReference>
<evidence type="ECO:0000256" key="1">
    <source>
        <dbReference type="ARBA" id="ARBA00022645"/>
    </source>
</evidence>
<dbReference type="Proteomes" id="UP000291613">
    <property type="component" value="Unassembled WGS sequence"/>
</dbReference>
<reference evidence="7 8" key="1">
    <citation type="submission" date="2019-02" db="EMBL/GenBank/DDBJ databases">
        <title>Hansschlegelia quercus sp. nov., a novel methylotrophic bacterium from buds of oak (Quercus robur L.).</title>
        <authorList>
            <person name="Agafonova N.V."/>
            <person name="Kaparullina E.N."/>
            <person name="Grouzdev D.S."/>
            <person name="Doronina N.V."/>
        </authorList>
    </citation>
    <scope>NUCLEOTIDE SEQUENCE [LARGE SCALE GENOMIC DNA]</scope>
    <source>
        <strain evidence="7 8">Dub</strain>
    </source>
</reference>
<keyword evidence="1" id="KW-0121">Carboxypeptidase</keyword>
<keyword evidence="8" id="KW-1185">Reference proteome</keyword>
<dbReference type="EMBL" id="SIUB01000002">
    <property type="protein sequence ID" value="TBN54239.1"/>
    <property type="molecule type" value="Genomic_DNA"/>
</dbReference>
<gene>
    <name evidence="7" type="ORF">EYR15_05185</name>
</gene>
<feature type="signal peptide" evidence="6">
    <location>
        <begin position="1"/>
        <end position="23"/>
    </location>
</feature>
<dbReference type="GO" id="GO:0006508">
    <property type="term" value="P:proteolysis"/>
    <property type="evidence" value="ECO:0007669"/>
    <property type="project" value="UniProtKB-KW"/>
</dbReference>
<dbReference type="OrthoDB" id="9770107at2"/>
<dbReference type="GO" id="GO:0004185">
    <property type="term" value="F:serine-type carboxypeptidase activity"/>
    <property type="evidence" value="ECO:0007669"/>
    <property type="project" value="InterPro"/>
</dbReference>
<protein>
    <submittedName>
        <fullName evidence="7">Peptidase S10</fullName>
    </submittedName>
</protein>
<dbReference type="InterPro" id="IPR029058">
    <property type="entry name" value="AB_hydrolase_fold"/>
</dbReference>